<feature type="domain" description="Secretion system C-terminal sorting" evidence="2">
    <location>
        <begin position="288"/>
        <end position="345"/>
    </location>
</feature>
<gene>
    <name evidence="3" type="ORF">MUN80_09635</name>
</gene>
<dbReference type="InterPro" id="IPR013517">
    <property type="entry name" value="FG-GAP"/>
</dbReference>
<dbReference type="Pfam" id="PF18962">
    <property type="entry name" value="Por_Secre_tail"/>
    <property type="match status" value="1"/>
</dbReference>
<sequence>MVVADFNADGKPDLAVANNSSATVSIRLGAANGTFTSAADVAVGTNPSSVTVGDFNADGRPDLAVANGGSNTVSIRLGAANGTFTSAADVAVGTNPSSVVVADFNADGKPDLAVANANGNSVSIRLGAGGGSFTGTTDVSVGLSPSSVAAADVDGDGDLDLAIVNSSGNSVSIRFNIDGGNNAGPLPVELTWFTAQRQDARQVQLRWATAQELHNAGFQVEKSRDGRRWQPLGFVSGQGSSTTAHQYSYQDAEAGAAYYRLVQQDQDGNETASPVRYVAGGKTPALQLFPNPATAAVQLLGSDATVEVQLLNLQGQVLRRLPAGTTQLELQGLPAGLYLVRCGQQVARLVVE</sequence>
<accession>A0ABY4FE90</accession>
<keyword evidence="1" id="KW-0732">Signal</keyword>
<dbReference type="Pfam" id="PF13517">
    <property type="entry name" value="FG-GAP_3"/>
    <property type="match status" value="2"/>
</dbReference>
<evidence type="ECO:0000256" key="1">
    <source>
        <dbReference type="ARBA" id="ARBA00022729"/>
    </source>
</evidence>
<keyword evidence="4" id="KW-1185">Reference proteome</keyword>
<organism evidence="3 4">
    <name type="scientific">Hymenobacter cellulosivorans</name>
    <dbReference type="NCBI Taxonomy" id="2932249"/>
    <lineage>
        <taxon>Bacteria</taxon>
        <taxon>Pseudomonadati</taxon>
        <taxon>Bacteroidota</taxon>
        <taxon>Cytophagia</taxon>
        <taxon>Cytophagales</taxon>
        <taxon>Hymenobacteraceae</taxon>
        <taxon>Hymenobacter</taxon>
    </lineage>
</organism>
<evidence type="ECO:0000313" key="4">
    <source>
        <dbReference type="Proteomes" id="UP000831785"/>
    </source>
</evidence>
<dbReference type="RefSeq" id="WP_244722847.1">
    <property type="nucleotide sequence ID" value="NZ_CP095049.1"/>
</dbReference>
<dbReference type="InterPro" id="IPR026444">
    <property type="entry name" value="Secre_tail"/>
</dbReference>
<proteinExistence type="predicted"/>
<dbReference type="SUPFAM" id="SSF69318">
    <property type="entry name" value="Integrin alpha N-terminal domain"/>
    <property type="match status" value="1"/>
</dbReference>
<dbReference type="NCBIfam" id="TIGR04183">
    <property type="entry name" value="Por_Secre_tail"/>
    <property type="match status" value="1"/>
</dbReference>
<evidence type="ECO:0000259" key="2">
    <source>
        <dbReference type="Pfam" id="PF18962"/>
    </source>
</evidence>
<dbReference type="PANTHER" id="PTHR46580:SF2">
    <property type="entry name" value="MAM DOMAIN-CONTAINING PROTEIN"/>
    <property type="match status" value="1"/>
</dbReference>
<dbReference type="Gene3D" id="2.30.30.100">
    <property type="match status" value="3"/>
</dbReference>
<dbReference type="EMBL" id="CP095049">
    <property type="protein sequence ID" value="UOQ54999.1"/>
    <property type="molecule type" value="Genomic_DNA"/>
</dbReference>
<dbReference type="InterPro" id="IPR028994">
    <property type="entry name" value="Integrin_alpha_N"/>
</dbReference>
<evidence type="ECO:0000313" key="3">
    <source>
        <dbReference type="EMBL" id="UOQ54999.1"/>
    </source>
</evidence>
<dbReference type="PANTHER" id="PTHR46580">
    <property type="entry name" value="SENSOR KINASE-RELATED"/>
    <property type="match status" value="1"/>
</dbReference>
<protein>
    <submittedName>
        <fullName evidence="3">T9SS type A sorting domain-containing protein</fullName>
    </submittedName>
</protein>
<dbReference type="Proteomes" id="UP000831785">
    <property type="component" value="Chromosome"/>
</dbReference>
<name>A0ABY4FE90_9BACT</name>
<reference evidence="3 4" key="1">
    <citation type="submission" date="2022-04" db="EMBL/GenBank/DDBJ databases">
        <title>Hymenobacter sp. isolated from the air.</title>
        <authorList>
            <person name="Won M."/>
            <person name="Lee C.-M."/>
            <person name="Woen H.-Y."/>
            <person name="Kwon S.-W."/>
        </authorList>
    </citation>
    <scope>NUCLEOTIDE SEQUENCE [LARGE SCALE GENOMIC DNA]</scope>
    <source>
        <strain evidence="4">5116 S-27</strain>
    </source>
</reference>